<protein>
    <submittedName>
        <fullName evidence="2">Uncharacterized protein</fullName>
    </submittedName>
</protein>
<reference evidence="2" key="1">
    <citation type="submission" date="2019-04" db="EMBL/GenBank/DDBJ databases">
        <authorList>
            <person name="Alioto T."/>
            <person name="Alioto T."/>
        </authorList>
    </citation>
    <scope>NUCLEOTIDE SEQUENCE [LARGE SCALE GENOMIC DNA]</scope>
</reference>
<dbReference type="AlphaFoldDB" id="A0A5E4D161"/>
<evidence type="ECO:0000313" key="3">
    <source>
        <dbReference type="Proteomes" id="UP000335636"/>
    </source>
</evidence>
<feature type="region of interest" description="Disordered" evidence="1">
    <location>
        <begin position="36"/>
        <end position="57"/>
    </location>
</feature>
<evidence type="ECO:0000256" key="1">
    <source>
        <dbReference type="SAM" id="MobiDB-lite"/>
    </source>
</evidence>
<feature type="non-terminal residue" evidence="2">
    <location>
        <position position="1"/>
    </location>
</feature>
<dbReference type="EMBL" id="CABDUW010002741">
    <property type="protein sequence ID" value="VTJ87857.1"/>
    <property type="molecule type" value="Genomic_DNA"/>
</dbReference>
<feature type="non-terminal residue" evidence="2">
    <location>
        <position position="57"/>
    </location>
</feature>
<keyword evidence="3" id="KW-1185">Reference proteome</keyword>
<name>A0A5E4D161_MARMO</name>
<organism evidence="2 3">
    <name type="scientific">Marmota monax</name>
    <name type="common">Woodchuck</name>
    <dbReference type="NCBI Taxonomy" id="9995"/>
    <lineage>
        <taxon>Eukaryota</taxon>
        <taxon>Metazoa</taxon>
        <taxon>Chordata</taxon>
        <taxon>Craniata</taxon>
        <taxon>Vertebrata</taxon>
        <taxon>Euteleostomi</taxon>
        <taxon>Mammalia</taxon>
        <taxon>Eutheria</taxon>
        <taxon>Euarchontoglires</taxon>
        <taxon>Glires</taxon>
        <taxon>Rodentia</taxon>
        <taxon>Sciuromorpha</taxon>
        <taxon>Sciuridae</taxon>
        <taxon>Xerinae</taxon>
        <taxon>Marmotini</taxon>
        <taxon>Marmota</taxon>
    </lineage>
</organism>
<evidence type="ECO:0000313" key="2">
    <source>
        <dbReference type="EMBL" id="VTJ87857.1"/>
    </source>
</evidence>
<sequence>YPDNSSGSQCENPLGGFQGCLKLISIGSTVVDSHLNTAGGAGKLQRPSDRLLWHHRQ</sequence>
<accession>A0A5E4D161</accession>
<feature type="compositionally biased region" description="Basic and acidic residues" evidence="1">
    <location>
        <begin position="46"/>
        <end position="57"/>
    </location>
</feature>
<dbReference type="Proteomes" id="UP000335636">
    <property type="component" value="Unassembled WGS sequence"/>
</dbReference>
<comment type="caution">
    <text evidence="2">The sequence shown here is derived from an EMBL/GenBank/DDBJ whole genome shotgun (WGS) entry which is preliminary data.</text>
</comment>
<proteinExistence type="predicted"/>
<gene>
    <name evidence="2" type="ORF">MONAX_5E042620</name>
</gene>